<evidence type="ECO:0000313" key="2">
    <source>
        <dbReference type="Proteomes" id="UP001595752"/>
    </source>
</evidence>
<protein>
    <submittedName>
        <fullName evidence="1">Uncharacterized protein</fullName>
    </submittedName>
</protein>
<reference evidence="2" key="1">
    <citation type="journal article" date="2019" name="Int. J. Syst. Evol. Microbiol.">
        <title>The Global Catalogue of Microorganisms (GCM) 10K type strain sequencing project: providing services to taxonomists for standard genome sequencing and annotation.</title>
        <authorList>
            <consortium name="The Broad Institute Genomics Platform"/>
            <consortium name="The Broad Institute Genome Sequencing Center for Infectious Disease"/>
            <person name="Wu L."/>
            <person name="Ma J."/>
        </authorList>
    </citation>
    <scope>NUCLEOTIDE SEQUENCE [LARGE SCALE GENOMIC DNA]</scope>
    <source>
        <strain evidence="2">CCUG 61889</strain>
    </source>
</reference>
<name>A0ABV8B946_9BACI</name>
<sequence length="56" mass="6492">MMISPLSQRKFLKMASFISLASAKDDKYQQNSLAFAVNSRRILYFYAVEEPYIPLV</sequence>
<dbReference type="EMBL" id="JBHRZT010000072">
    <property type="protein sequence ID" value="MFC3885844.1"/>
    <property type="molecule type" value="Genomic_DNA"/>
</dbReference>
<dbReference type="Proteomes" id="UP001595752">
    <property type="component" value="Unassembled WGS sequence"/>
</dbReference>
<keyword evidence="2" id="KW-1185">Reference proteome</keyword>
<evidence type="ECO:0000313" key="1">
    <source>
        <dbReference type="EMBL" id="MFC3885844.1"/>
    </source>
</evidence>
<accession>A0ABV8B946</accession>
<proteinExistence type="predicted"/>
<comment type="caution">
    <text evidence="1">The sequence shown here is derived from an EMBL/GenBank/DDBJ whole genome shotgun (WGS) entry which is preliminary data.</text>
</comment>
<gene>
    <name evidence="1" type="ORF">ACFOU2_21160</name>
</gene>
<organism evidence="1 2">
    <name type="scientific">Bacillus songklensis</name>
    <dbReference type="NCBI Taxonomy" id="1069116"/>
    <lineage>
        <taxon>Bacteria</taxon>
        <taxon>Bacillati</taxon>
        <taxon>Bacillota</taxon>
        <taxon>Bacilli</taxon>
        <taxon>Bacillales</taxon>
        <taxon>Bacillaceae</taxon>
        <taxon>Bacillus</taxon>
    </lineage>
</organism>